<protein>
    <submittedName>
        <fullName evidence="3">STAS domain-containing protein</fullName>
    </submittedName>
</protein>
<dbReference type="WBParaSite" id="ECPE_0000803701-mRNA-1">
    <property type="protein sequence ID" value="ECPE_0000803701-mRNA-1"/>
    <property type="gene ID" value="ECPE_0000803701"/>
</dbReference>
<evidence type="ECO:0000313" key="1">
    <source>
        <dbReference type="EMBL" id="VDP82566.1"/>
    </source>
</evidence>
<accession>A0A183AM30</accession>
<dbReference type="Proteomes" id="UP000272942">
    <property type="component" value="Unassembled WGS sequence"/>
</dbReference>
<reference evidence="3" key="1">
    <citation type="submission" date="2016-06" db="UniProtKB">
        <authorList>
            <consortium name="WormBaseParasite"/>
        </authorList>
    </citation>
    <scope>IDENTIFICATION</scope>
</reference>
<sequence length="110" mass="12358">MIVAQVADVGVGEFSKLEVLFADVSQPSTDDVLSLATERLRATLPAWKIVLIQTSVTAIHARLGTVSCHPITVLEARPMVHWVNVTSELEHMMRRRKRLRNWTTALQPIM</sequence>
<proteinExistence type="predicted"/>
<gene>
    <name evidence="1" type="ORF">ECPE_LOCUS8015</name>
</gene>
<keyword evidence="2" id="KW-1185">Reference proteome</keyword>
<dbReference type="AlphaFoldDB" id="A0A183AM30"/>
<dbReference type="EMBL" id="UZAN01045401">
    <property type="protein sequence ID" value="VDP82566.1"/>
    <property type="molecule type" value="Genomic_DNA"/>
</dbReference>
<organism evidence="3">
    <name type="scientific">Echinostoma caproni</name>
    <dbReference type="NCBI Taxonomy" id="27848"/>
    <lineage>
        <taxon>Eukaryota</taxon>
        <taxon>Metazoa</taxon>
        <taxon>Spiralia</taxon>
        <taxon>Lophotrochozoa</taxon>
        <taxon>Platyhelminthes</taxon>
        <taxon>Trematoda</taxon>
        <taxon>Digenea</taxon>
        <taxon>Plagiorchiida</taxon>
        <taxon>Echinostomata</taxon>
        <taxon>Echinostomatoidea</taxon>
        <taxon>Echinostomatidae</taxon>
        <taxon>Echinostoma</taxon>
    </lineage>
</organism>
<evidence type="ECO:0000313" key="3">
    <source>
        <dbReference type="WBParaSite" id="ECPE_0000803701-mRNA-1"/>
    </source>
</evidence>
<evidence type="ECO:0000313" key="2">
    <source>
        <dbReference type="Proteomes" id="UP000272942"/>
    </source>
</evidence>
<name>A0A183AM30_9TREM</name>
<reference evidence="1 2" key="2">
    <citation type="submission" date="2018-11" db="EMBL/GenBank/DDBJ databases">
        <authorList>
            <consortium name="Pathogen Informatics"/>
        </authorList>
    </citation>
    <scope>NUCLEOTIDE SEQUENCE [LARGE SCALE GENOMIC DNA]</scope>
    <source>
        <strain evidence="1 2">Egypt</strain>
    </source>
</reference>